<dbReference type="Proteomes" id="UP000243515">
    <property type="component" value="Unassembled WGS sequence"/>
</dbReference>
<keyword evidence="3" id="KW-1185">Reference proteome</keyword>
<name>A0A232M0P7_9EURO</name>
<accession>A0A232M0P7</accession>
<sequence length="263" mass="29680">MTTTRLFSFRLPRRRLILNHLSHFRFVATARCFFSLSARPRPQPRALRAAAPFRPRVPGGGLKPGTLIFSPTTNNTLPTVRGFRALRRLHSSKPSPSSPAASSQSGSHSLSQRLRKLFREYGWSALGVYLLLSALDFPFCFAAVRLLGVERIGHYEHVIVEGAKDVFRAVWPFNRSRREELRDGQQVVAGNRIPRSYNHGVREAEERNSGEGASIWTQLALAYAIHKSFIFIRVPLTAAVTPKVVKTLRQWGWDIGKRGPRSK</sequence>
<dbReference type="OrthoDB" id="1577640at2759"/>
<dbReference type="PANTHER" id="PTHR21377">
    <property type="entry name" value="PROTEIN FAM210B, MITOCHONDRIAL"/>
    <property type="match status" value="1"/>
</dbReference>
<dbReference type="PANTHER" id="PTHR21377:SF0">
    <property type="entry name" value="PROTEIN FAM210B, MITOCHONDRIAL"/>
    <property type="match status" value="1"/>
</dbReference>
<dbReference type="Pfam" id="PF06916">
    <property type="entry name" value="FAM210A-B_dom"/>
    <property type="match status" value="1"/>
</dbReference>
<comment type="caution">
    <text evidence="2">The sequence shown here is derived from an EMBL/GenBank/DDBJ whole genome shotgun (WGS) entry which is preliminary data.</text>
</comment>
<organism evidence="2 3">
    <name type="scientific">Elaphomyces granulatus</name>
    <dbReference type="NCBI Taxonomy" id="519963"/>
    <lineage>
        <taxon>Eukaryota</taxon>
        <taxon>Fungi</taxon>
        <taxon>Dikarya</taxon>
        <taxon>Ascomycota</taxon>
        <taxon>Pezizomycotina</taxon>
        <taxon>Eurotiomycetes</taxon>
        <taxon>Eurotiomycetidae</taxon>
        <taxon>Eurotiales</taxon>
        <taxon>Elaphomycetaceae</taxon>
        <taxon>Elaphomyces</taxon>
    </lineage>
</organism>
<protein>
    <recommendedName>
        <fullName evidence="1">DUF1279 domain-containing protein</fullName>
    </recommendedName>
</protein>
<dbReference type="GO" id="GO:0005739">
    <property type="term" value="C:mitochondrion"/>
    <property type="evidence" value="ECO:0007669"/>
    <property type="project" value="TreeGrafter"/>
</dbReference>
<feature type="domain" description="DUF1279" evidence="1">
    <location>
        <begin position="112"/>
        <end position="242"/>
    </location>
</feature>
<reference evidence="2 3" key="1">
    <citation type="journal article" date="2015" name="Environ. Microbiol.">
        <title>Metagenome sequence of Elaphomyces granulatus from sporocarp tissue reveals Ascomycota ectomycorrhizal fingerprints of genome expansion and a Proteobacteria-rich microbiome.</title>
        <authorList>
            <person name="Quandt C.A."/>
            <person name="Kohler A."/>
            <person name="Hesse C.N."/>
            <person name="Sharpton T.J."/>
            <person name="Martin F."/>
            <person name="Spatafora J.W."/>
        </authorList>
    </citation>
    <scope>NUCLEOTIDE SEQUENCE [LARGE SCALE GENOMIC DNA]</scope>
    <source>
        <strain evidence="2 3">OSC145934</strain>
    </source>
</reference>
<dbReference type="AlphaFoldDB" id="A0A232M0P7"/>
<proteinExistence type="predicted"/>
<gene>
    <name evidence="2" type="ORF">Egran_02359</name>
</gene>
<dbReference type="InterPro" id="IPR009688">
    <property type="entry name" value="FAM210A/B-like_dom"/>
</dbReference>
<evidence type="ECO:0000259" key="1">
    <source>
        <dbReference type="Pfam" id="PF06916"/>
    </source>
</evidence>
<dbReference type="EMBL" id="NPHW01003270">
    <property type="protein sequence ID" value="OXV09878.1"/>
    <property type="molecule type" value="Genomic_DNA"/>
</dbReference>
<evidence type="ECO:0000313" key="3">
    <source>
        <dbReference type="Proteomes" id="UP000243515"/>
    </source>
</evidence>
<evidence type="ECO:0000313" key="2">
    <source>
        <dbReference type="EMBL" id="OXV09878.1"/>
    </source>
</evidence>
<dbReference type="InterPro" id="IPR045866">
    <property type="entry name" value="FAM210A/B-like"/>
</dbReference>